<dbReference type="InterPro" id="IPR052631">
    <property type="entry name" value="Paired_homeobox_Bicoid"/>
</dbReference>
<dbReference type="Proteomes" id="UP000028990">
    <property type="component" value="Unassembled WGS sequence"/>
</dbReference>
<keyword evidence="6" id="KW-1185">Reference proteome</keyword>
<evidence type="ECO:0000256" key="3">
    <source>
        <dbReference type="SAM" id="MobiDB-lite"/>
    </source>
</evidence>
<evidence type="ECO:0000256" key="2">
    <source>
        <dbReference type="RuleBase" id="RU000682"/>
    </source>
</evidence>
<evidence type="ECO:0000313" key="6">
    <source>
        <dbReference type="Proteomes" id="UP000028990"/>
    </source>
</evidence>
<feature type="compositionally biased region" description="Polar residues" evidence="3">
    <location>
        <begin position="199"/>
        <end position="209"/>
    </location>
</feature>
<dbReference type="PANTHER" id="PTHR46255">
    <property type="entry name" value="SHORT STATURE HOMEOBOX"/>
    <property type="match status" value="1"/>
</dbReference>
<reference evidence="5 6" key="1">
    <citation type="submission" date="2013-11" db="EMBL/GenBank/DDBJ databases">
        <title>The Damaraland mole rat (Fukomys damarensis) genome and evolution of African mole rats.</title>
        <authorList>
            <person name="Gladyshev V.N."/>
            <person name="Fang X."/>
        </authorList>
    </citation>
    <scope>NUCLEOTIDE SEQUENCE [LARGE SCALE GENOMIC DNA]</scope>
    <source>
        <tissue evidence="5">Liver</tissue>
    </source>
</reference>
<protein>
    <submittedName>
        <fullName evidence="5">Short stature homeobox protein 2</fullName>
    </submittedName>
</protein>
<keyword evidence="1 2" id="KW-0238">DNA-binding</keyword>
<gene>
    <name evidence="5" type="ORF">H920_10689</name>
</gene>
<sequence>MEELTAFVSKSFDQKVKEKKEAITYREISKFMGVKGPEALRGRLTRGQPAGNGWRERPVSGLSAPFYQDRALGEAGLGACDFLSPELKDRKEDAKGMEDEGQTKIKQRRSRTNFTLEQLNELERLFDETHYPDAFMREELSQRLGLSEARVQVPDFEEVEGVLIGAASQFEACRVAPYVNVGALRMPFQQVFRHLQHQRAFSATPSPQRSHGARGSSRPRPLLQAASAIFSDGGSSRLALPGRFPAIFSTRGSSRRPLLQAAFRHFQHQRVFLAGPPLLAPLPPASALERCTGKSSSNIPYDKGAVCREAYDHTCYLICNTGYSRIYNQLKRTTLQELVLQSVSSISQTVGLRGVMDSLSLTSTRVLCAMVKQEGEDHGPAVMLRSHYCQTAEVWTADNGPLRLSRNHYMTEEEAATVLNPISGTDGLSGTGCLYLNQQLRITSPY</sequence>
<dbReference type="AlphaFoldDB" id="A0A091DCC7"/>
<proteinExistence type="predicted"/>
<dbReference type="EMBL" id="KN122840">
    <property type="protein sequence ID" value="KFO27930.1"/>
    <property type="molecule type" value="Genomic_DNA"/>
</dbReference>
<dbReference type="SMART" id="SM00389">
    <property type="entry name" value="HOX"/>
    <property type="match status" value="1"/>
</dbReference>
<dbReference type="InterPro" id="IPR001356">
    <property type="entry name" value="HD"/>
</dbReference>
<dbReference type="CDD" id="cd00086">
    <property type="entry name" value="homeodomain"/>
    <property type="match status" value="1"/>
</dbReference>
<dbReference type="Gene3D" id="1.10.10.60">
    <property type="entry name" value="Homeodomain-like"/>
    <property type="match status" value="1"/>
</dbReference>
<feature type="domain" description="Homeobox" evidence="4">
    <location>
        <begin position="105"/>
        <end position="153"/>
    </location>
</feature>
<dbReference type="InterPro" id="IPR009057">
    <property type="entry name" value="Homeodomain-like_sf"/>
</dbReference>
<evidence type="ECO:0000259" key="4">
    <source>
        <dbReference type="PROSITE" id="PS50071"/>
    </source>
</evidence>
<organism evidence="5 6">
    <name type="scientific">Fukomys damarensis</name>
    <name type="common">Damaraland mole rat</name>
    <name type="synonym">Cryptomys damarensis</name>
    <dbReference type="NCBI Taxonomy" id="885580"/>
    <lineage>
        <taxon>Eukaryota</taxon>
        <taxon>Metazoa</taxon>
        <taxon>Chordata</taxon>
        <taxon>Craniata</taxon>
        <taxon>Vertebrata</taxon>
        <taxon>Euteleostomi</taxon>
        <taxon>Mammalia</taxon>
        <taxon>Eutheria</taxon>
        <taxon>Euarchontoglires</taxon>
        <taxon>Glires</taxon>
        <taxon>Rodentia</taxon>
        <taxon>Hystricomorpha</taxon>
        <taxon>Bathyergidae</taxon>
        <taxon>Fukomys</taxon>
    </lineage>
</organism>
<dbReference type="GO" id="GO:0000981">
    <property type="term" value="F:DNA-binding transcription factor activity, RNA polymerase II-specific"/>
    <property type="evidence" value="ECO:0007669"/>
    <property type="project" value="TreeGrafter"/>
</dbReference>
<dbReference type="GO" id="GO:1990837">
    <property type="term" value="F:sequence-specific double-stranded DNA binding"/>
    <property type="evidence" value="ECO:0007669"/>
    <property type="project" value="TreeGrafter"/>
</dbReference>
<dbReference type="SUPFAM" id="SSF46689">
    <property type="entry name" value="Homeodomain-like"/>
    <property type="match status" value="1"/>
</dbReference>
<evidence type="ECO:0000313" key="5">
    <source>
        <dbReference type="EMBL" id="KFO27930.1"/>
    </source>
</evidence>
<dbReference type="PANTHER" id="PTHR46255:SF1">
    <property type="entry name" value="SHORT STATURE HOMEOBOX PROTEIN 2"/>
    <property type="match status" value="1"/>
</dbReference>
<accession>A0A091DCC7</accession>
<feature type="DNA-binding region" description="Homeobox" evidence="1">
    <location>
        <begin position="107"/>
        <end position="154"/>
    </location>
</feature>
<dbReference type="GO" id="GO:0005634">
    <property type="term" value="C:nucleus"/>
    <property type="evidence" value="ECO:0007669"/>
    <property type="project" value="UniProtKB-SubCell"/>
</dbReference>
<feature type="region of interest" description="Disordered" evidence="3">
    <location>
        <begin position="199"/>
        <end position="219"/>
    </location>
</feature>
<dbReference type="Pfam" id="PF00046">
    <property type="entry name" value="Homeodomain"/>
    <property type="match status" value="1"/>
</dbReference>
<dbReference type="PROSITE" id="PS50071">
    <property type="entry name" value="HOMEOBOX_2"/>
    <property type="match status" value="1"/>
</dbReference>
<keyword evidence="1 2" id="KW-0371">Homeobox</keyword>
<keyword evidence="1 2" id="KW-0539">Nucleus</keyword>
<comment type="subcellular location">
    <subcellularLocation>
        <location evidence="1 2">Nucleus</location>
    </subcellularLocation>
</comment>
<name>A0A091DCC7_FUKDA</name>
<evidence type="ECO:0000256" key="1">
    <source>
        <dbReference type="PROSITE-ProRule" id="PRU00108"/>
    </source>
</evidence>